<dbReference type="RefSeq" id="WP_093947787.1">
    <property type="nucleotide sequence ID" value="NZ_NMUL01000010.1"/>
</dbReference>
<evidence type="ECO:0000313" key="2">
    <source>
        <dbReference type="EMBL" id="OXM68465.1"/>
    </source>
</evidence>
<comment type="caution">
    <text evidence="2">The sequence shown here is derived from an EMBL/GenBank/DDBJ whole genome shotgun (WGS) entry which is preliminary data.</text>
</comment>
<evidence type="ECO:0000259" key="1">
    <source>
        <dbReference type="Pfam" id="PF01471"/>
    </source>
</evidence>
<dbReference type="EMBL" id="NMUL01000010">
    <property type="protein sequence ID" value="OXM68465.1"/>
    <property type="molecule type" value="Genomic_DNA"/>
</dbReference>
<evidence type="ECO:0000313" key="3">
    <source>
        <dbReference type="Proteomes" id="UP000215199"/>
    </source>
</evidence>
<feature type="domain" description="Peptidoglycan binding-like" evidence="1">
    <location>
        <begin position="13"/>
        <end position="69"/>
    </location>
</feature>
<dbReference type="Pfam" id="PF01471">
    <property type="entry name" value="PG_binding_1"/>
    <property type="match status" value="1"/>
</dbReference>
<name>A0A229TB32_9PSEU</name>
<sequence length="124" mass="12850">MPFDQPDLQIGDSGPAVARLQEDLTVVGCFADAVDGSFGQTTMDAVMQLQANVGLSVDGVVSADTWAVMEGPEATVEDSIDLADFPAISLAANHGAEGDLEAYLADLGITSVGDKSVQEHLPEE</sequence>
<protein>
    <recommendedName>
        <fullName evidence="1">Peptidoglycan binding-like domain-containing protein</fullName>
    </recommendedName>
</protein>
<dbReference type="InterPro" id="IPR002477">
    <property type="entry name" value="Peptidoglycan-bd-like"/>
</dbReference>
<dbReference type="Proteomes" id="UP000215199">
    <property type="component" value="Unassembled WGS sequence"/>
</dbReference>
<dbReference type="AlphaFoldDB" id="A0A229TB32"/>
<dbReference type="SUPFAM" id="SSF47090">
    <property type="entry name" value="PGBD-like"/>
    <property type="match status" value="1"/>
</dbReference>
<dbReference type="InterPro" id="IPR036365">
    <property type="entry name" value="PGBD-like_sf"/>
</dbReference>
<keyword evidence="3" id="KW-1185">Reference proteome</keyword>
<dbReference type="InterPro" id="IPR036366">
    <property type="entry name" value="PGBDSf"/>
</dbReference>
<dbReference type="Gene3D" id="1.10.101.10">
    <property type="entry name" value="PGBD-like superfamily/PGBD"/>
    <property type="match status" value="1"/>
</dbReference>
<gene>
    <name evidence="2" type="ORF">CF165_13215</name>
</gene>
<proteinExistence type="predicted"/>
<dbReference type="OrthoDB" id="5171321at2"/>
<organism evidence="2 3">
    <name type="scientific">Amycolatopsis vastitatis</name>
    <dbReference type="NCBI Taxonomy" id="1905142"/>
    <lineage>
        <taxon>Bacteria</taxon>
        <taxon>Bacillati</taxon>
        <taxon>Actinomycetota</taxon>
        <taxon>Actinomycetes</taxon>
        <taxon>Pseudonocardiales</taxon>
        <taxon>Pseudonocardiaceae</taxon>
        <taxon>Amycolatopsis</taxon>
    </lineage>
</organism>
<reference evidence="3" key="1">
    <citation type="submission" date="2017-07" db="EMBL/GenBank/DDBJ databases">
        <title>Comparative genome mining reveals phylogenetic distribution patterns of secondary metabolites in Amycolatopsis.</title>
        <authorList>
            <person name="Adamek M."/>
            <person name="Alanjary M."/>
            <person name="Sales-Ortells H."/>
            <person name="Goodfellow M."/>
            <person name="Bull A.T."/>
            <person name="Kalinowski J."/>
            <person name="Ziemert N."/>
        </authorList>
    </citation>
    <scope>NUCLEOTIDE SEQUENCE [LARGE SCALE GENOMIC DNA]</scope>
    <source>
        <strain evidence="3">H5</strain>
    </source>
</reference>
<accession>A0A229TB32</accession>